<gene>
    <name evidence="2" type="ORF">AAFF_G00107720</name>
</gene>
<organism evidence="2 3">
    <name type="scientific">Aldrovandia affinis</name>
    <dbReference type="NCBI Taxonomy" id="143900"/>
    <lineage>
        <taxon>Eukaryota</taxon>
        <taxon>Metazoa</taxon>
        <taxon>Chordata</taxon>
        <taxon>Craniata</taxon>
        <taxon>Vertebrata</taxon>
        <taxon>Euteleostomi</taxon>
        <taxon>Actinopterygii</taxon>
        <taxon>Neopterygii</taxon>
        <taxon>Teleostei</taxon>
        <taxon>Notacanthiformes</taxon>
        <taxon>Halosauridae</taxon>
        <taxon>Aldrovandia</taxon>
    </lineage>
</organism>
<evidence type="ECO:0000313" key="3">
    <source>
        <dbReference type="Proteomes" id="UP001221898"/>
    </source>
</evidence>
<dbReference type="EMBL" id="JAINUG010000170">
    <property type="protein sequence ID" value="KAJ8390378.1"/>
    <property type="molecule type" value="Genomic_DNA"/>
</dbReference>
<evidence type="ECO:0000313" key="2">
    <source>
        <dbReference type="EMBL" id="KAJ8390378.1"/>
    </source>
</evidence>
<dbReference type="Proteomes" id="UP001221898">
    <property type="component" value="Unassembled WGS sequence"/>
</dbReference>
<proteinExistence type="predicted"/>
<sequence>MALASRPWVRQGKNSSSVKRGITQASCCTHATSRHLASDLRQLRIAAAVAGKLGQTEETKRGANLARILLREVTGVTCTVMAQTFPTSFVQGESILKRLLRTPQLT</sequence>
<comment type="caution">
    <text evidence="2">The sequence shown here is derived from an EMBL/GenBank/DDBJ whole genome shotgun (WGS) entry which is preliminary data.</text>
</comment>
<name>A0AAD7RUG5_9TELE</name>
<protein>
    <submittedName>
        <fullName evidence="2">Uncharacterized protein</fullName>
    </submittedName>
</protein>
<feature type="region of interest" description="Disordered" evidence="1">
    <location>
        <begin position="1"/>
        <end position="21"/>
    </location>
</feature>
<accession>A0AAD7RUG5</accession>
<feature type="compositionally biased region" description="Polar residues" evidence="1">
    <location>
        <begin position="12"/>
        <end position="21"/>
    </location>
</feature>
<keyword evidence="3" id="KW-1185">Reference proteome</keyword>
<evidence type="ECO:0000256" key="1">
    <source>
        <dbReference type="SAM" id="MobiDB-lite"/>
    </source>
</evidence>
<reference evidence="2" key="1">
    <citation type="journal article" date="2023" name="Science">
        <title>Genome structures resolve the early diversification of teleost fishes.</title>
        <authorList>
            <person name="Parey E."/>
            <person name="Louis A."/>
            <person name="Montfort J."/>
            <person name="Bouchez O."/>
            <person name="Roques C."/>
            <person name="Iampietro C."/>
            <person name="Lluch J."/>
            <person name="Castinel A."/>
            <person name="Donnadieu C."/>
            <person name="Desvignes T."/>
            <person name="Floi Bucao C."/>
            <person name="Jouanno E."/>
            <person name="Wen M."/>
            <person name="Mejri S."/>
            <person name="Dirks R."/>
            <person name="Jansen H."/>
            <person name="Henkel C."/>
            <person name="Chen W.J."/>
            <person name="Zahm M."/>
            <person name="Cabau C."/>
            <person name="Klopp C."/>
            <person name="Thompson A.W."/>
            <person name="Robinson-Rechavi M."/>
            <person name="Braasch I."/>
            <person name="Lecointre G."/>
            <person name="Bobe J."/>
            <person name="Postlethwait J.H."/>
            <person name="Berthelot C."/>
            <person name="Roest Crollius H."/>
            <person name="Guiguen Y."/>
        </authorList>
    </citation>
    <scope>NUCLEOTIDE SEQUENCE</scope>
    <source>
        <strain evidence="2">NC1722</strain>
    </source>
</reference>
<dbReference type="AlphaFoldDB" id="A0AAD7RUG5"/>